<sequence length="74" mass="7960">DLFALTTGRSPSRYTGDDRKLENEGKPAGPYFPPFIRAALGRDFPVGSSLNSLIDEANYHLKSANSADTASVSK</sequence>
<reference evidence="2" key="1">
    <citation type="journal article" date="2014" name="Front. Microbiol.">
        <title>High frequency of phylogenetically diverse reductive dehalogenase-homologous genes in deep subseafloor sedimentary metagenomes.</title>
        <authorList>
            <person name="Kawai M."/>
            <person name="Futagami T."/>
            <person name="Toyoda A."/>
            <person name="Takaki Y."/>
            <person name="Nishi S."/>
            <person name="Hori S."/>
            <person name="Arai W."/>
            <person name="Tsubouchi T."/>
            <person name="Morono Y."/>
            <person name="Uchiyama I."/>
            <person name="Ito T."/>
            <person name="Fujiyama A."/>
            <person name="Inagaki F."/>
            <person name="Takami H."/>
        </authorList>
    </citation>
    <scope>NUCLEOTIDE SEQUENCE</scope>
    <source>
        <strain evidence="2">Expedition CK06-06</strain>
    </source>
</reference>
<evidence type="ECO:0000256" key="1">
    <source>
        <dbReference type="SAM" id="MobiDB-lite"/>
    </source>
</evidence>
<protein>
    <submittedName>
        <fullName evidence="2">Uncharacterized protein</fullName>
    </submittedName>
</protein>
<organism evidence="2">
    <name type="scientific">marine sediment metagenome</name>
    <dbReference type="NCBI Taxonomy" id="412755"/>
    <lineage>
        <taxon>unclassified sequences</taxon>
        <taxon>metagenomes</taxon>
        <taxon>ecological metagenomes</taxon>
    </lineage>
</organism>
<dbReference type="EMBL" id="BARS01041850">
    <property type="protein sequence ID" value="GAG36685.1"/>
    <property type="molecule type" value="Genomic_DNA"/>
</dbReference>
<proteinExistence type="predicted"/>
<evidence type="ECO:0000313" key="2">
    <source>
        <dbReference type="EMBL" id="GAG36685.1"/>
    </source>
</evidence>
<comment type="caution">
    <text evidence="2">The sequence shown here is derived from an EMBL/GenBank/DDBJ whole genome shotgun (WGS) entry which is preliminary data.</text>
</comment>
<gene>
    <name evidence="2" type="ORF">S01H1_63573</name>
</gene>
<accession>X0X101</accession>
<feature type="compositionally biased region" description="Basic and acidic residues" evidence="1">
    <location>
        <begin position="15"/>
        <end position="25"/>
    </location>
</feature>
<feature type="non-terminal residue" evidence="2">
    <location>
        <position position="1"/>
    </location>
</feature>
<name>X0X101_9ZZZZ</name>
<dbReference type="AlphaFoldDB" id="X0X101"/>
<feature type="region of interest" description="Disordered" evidence="1">
    <location>
        <begin position="1"/>
        <end position="30"/>
    </location>
</feature>